<gene>
    <name evidence="1" type="ORF">ACFPTO_23655</name>
</gene>
<organism evidence="1 2">
    <name type="scientific">Paraburkholderia denitrificans</name>
    <dbReference type="NCBI Taxonomy" id="694025"/>
    <lineage>
        <taxon>Bacteria</taxon>
        <taxon>Pseudomonadati</taxon>
        <taxon>Pseudomonadota</taxon>
        <taxon>Betaproteobacteria</taxon>
        <taxon>Burkholderiales</taxon>
        <taxon>Burkholderiaceae</taxon>
        <taxon>Paraburkholderia</taxon>
    </lineage>
</organism>
<dbReference type="InterPro" id="IPR038042">
    <property type="entry name" value="Gp37-like"/>
</dbReference>
<dbReference type="InterPro" id="IPR035934">
    <property type="entry name" value="Phage_tail_protein-like_sf"/>
</dbReference>
<protein>
    <submittedName>
        <fullName evidence="1">Gp37 family protein</fullName>
    </submittedName>
</protein>
<dbReference type="SUPFAM" id="SSF143749">
    <property type="entry name" value="Phage tail protein-like"/>
    <property type="match status" value="1"/>
</dbReference>
<dbReference type="RefSeq" id="WP_377715243.1">
    <property type="nucleotide sequence ID" value="NZ_JBHSMP010000038.1"/>
</dbReference>
<dbReference type="Pfam" id="PF09646">
    <property type="entry name" value="Gp37"/>
    <property type="match status" value="1"/>
</dbReference>
<dbReference type="InterPro" id="IPR018602">
    <property type="entry name" value="Gp37/STM4215"/>
</dbReference>
<evidence type="ECO:0000313" key="1">
    <source>
        <dbReference type="EMBL" id="MFC5431764.1"/>
    </source>
</evidence>
<dbReference type="Gene3D" id="3.30.2000.10">
    <property type="entry name" value="Phage tail protein-like"/>
    <property type="match status" value="1"/>
</dbReference>
<proteinExistence type="predicted"/>
<sequence>MATTLQMIDAIVARLKAKLPTLAVEHFPEQPSDYWLNDAVGALLVSYPGSRFDATVDTAAVVQPRRIQFSVTIVARQLNGRDGAIDVLDQVRASLVGFRPPDCLKLAAVSETFLGEEAGLWQYALDLSSASVIVEESAPNDARPLTRVQYEPDEEHS</sequence>
<accession>A0ABW0JF24</accession>
<evidence type="ECO:0000313" key="2">
    <source>
        <dbReference type="Proteomes" id="UP001596103"/>
    </source>
</evidence>
<keyword evidence="2" id="KW-1185">Reference proteome</keyword>
<comment type="caution">
    <text evidence="1">The sequence shown here is derived from an EMBL/GenBank/DDBJ whole genome shotgun (WGS) entry which is preliminary data.</text>
</comment>
<dbReference type="EMBL" id="JBHSMP010000038">
    <property type="protein sequence ID" value="MFC5431764.1"/>
    <property type="molecule type" value="Genomic_DNA"/>
</dbReference>
<name>A0ABW0JF24_9BURK</name>
<reference evidence="2" key="1">
    <citation type="journal article" date="2019" name="Int. J. Syst. Evol. Microbiol.">
        <title>The Global Catalogue of Microorganisms (GCM) 10K type strain sequencing project: providing services to taxonomists for standard genome sequencing and annotation.</title>
        <authorList>
            <consortium name="The Broad Institute Genomics Platform"/>
            <consortium name="The Broad Institute Genome Sequencing Center for Infectious Disease"/>
            <person name="Wu L."/>
            <person name="Ma J."/>
        </authorList>
    </citation>
    <scope>NUCLEOTIDE SEQUENCE [LARGE SCALE GENOMIC DNA]</scope>
    <source>
        <strain evidence="2">CCUG 56042</strain>
    </source>
</reference>
<dbReference type="Proteomes" id="UP001596103">
    <property type="component" value="Unassembled WGS sequence"/>
</dbReference>